<sequence length="36" mass="3984">MLGRMGKGTEDRLLSALAFPLLAPRSFRFFTLSIGL</sequence>
<organism evidence="1">
    <name type="scientific">Arundo donax</name>
    <name type="common">Giant reed</name>
    <name type="synonym">Donax arundinaceus</name>
    <dbReference type="NCBI Taxonomy" id="35708"/>
    <lineage>
        <taxon>Eukaryota</taxon>
        <taxon>Viridiplantae</taxon>
        <taxon>Streptophyta</taxon>
        <taxon>Embryophyta</taxon>
        <taxon>Tracheophyta</taxon>
        <taxon>Spermatophyta</taxon>
        <taxon>Magnoliopsida</taxon>
        <taxon>Liliopsida</taxon>
        <taxon>Poales</taxon>
        <taxon>Poaceae</taxon>
        <taxon>PACMAD clade</taxon>
        <taxon>Arundinoideae</taxon>
        <taxon>Arundineae</taxon>
        <taxon>Arundo</taxon>
    </lineage>
</organism>
<evidence type="ECO:0000313" key="1">
    <source>
        <dbReference type="EMBL" id="JAD16034.1"/>
    </source>
</evidence>
<proteinExistence type="predicted"/>
<accession>A0A0A8XQB4</accession>
<dbReference type="EMBL" id="GBRH01281861">
    <property type="protein sequence ID" value="JAD16034.1"/>
    <property type="molecule type" value="Transcribed_RNA"/>
</dbReference>
<reference evidence="1" key="2">
    <citation type="journal article" date="2015" name="Data Brief">
        <title>Shoot transcriptome of the giant reed, Arundo donax.</title>
        <authorList>
            <person name="Barrero R.A."/>
            <person name="Guerrero F.D."/>
            <person name="Moolhuijzen P."/>
            <person name="Goolsby J.A."/>
            <person name="Tidwell J."/>
            <person name="Bellgard S.E."/>
            <person name="Bellgard M.I."/>
        </authorList>
    </citation>
    <scope>NUCLEOTIDE SEQUENCE</scope>
    <source>
        <tissue evidence="1">Shoot tissue taken approximately 20 cm above the soil surface</tissue>
    </source>
</reference>
<protein>
    <submittedName>
        <fullName evidence="1">Uncharacterized protein</fullName>
    </submittedName>
</protein>
<name>A0A0A8XQB4_ARUDO</name>
<reference evidence="1" key="1">
    <citation type="submission" date="2014-09" db="EMBL/GenBank/DDBJ databases">
        <authorList>
            <person name="Magalhaes I.L.F."/>
            <person name="Oliveira U."/>
            <person name="Santos F.R."/>
            <person name="Vidigal T.H.D.A."/>
            <person name="Brescovit A.D."/>
            <person name="Santos A.J."/>
        </authorList>
    </citation>
    <scope>NUCLEOTIDE SEQUENCE</scope>
    <source>
        <tissue evidence="1">Shoot tissue taken approximately 20 cm above the soil surface</tissue>
    </source>
</reference>
<dbReference type="AlphaFoldDB" id="A0A0A8XQB4"/>